<evidence type="ECO:0000313" key="2">
    <source>
        <dbReference type="Proteomes" id="UP000577419"/>
    </source>
</evidence>
<name>A0A7J4ITE7_9ARCH</name>
<accession>A0A7J4ITE7</accession>
<protein>
    <submittedName>
        <fullName evidence="1">Uncharacterized protein</fullName>
    </submittedName>
</protein>
<evidence type="ECO:0000313" key="1">
    <source>
        <dbReference type="EMBL" id="HIH08798.1"/>
    </source>
</evidence>
<comment type="caution">
    <text evidence="1">The sequence shown here is derived from an EMBL/GenBank/DDBJ whole genome shotgun (WGS) entry which is preliminary data.</text>
</comment>
<gene>
    <name evidence="1" type="ORF">HA237_05525</name>
</gene>
<dbReference type="Proteomes" id="UP000577419">
    <property type="component" value="Unassembled WGS sequence"/>
</dbReference>
<reference evidence="2" key="1">
    <citation type="journal article" date="2020" name="bioRxiv">
        <title>A rank-normalized archaeal taxonomy based on genome phylogeny resolves widespread incomplete and uneven classifications.</title>
        <authorList>
            <person name="Rinke C."/>
            <person name="Chuvochina M."/>
            <person name="Mussig A.J."/>
            <person name="Chaumeil P.-A."/>
            <person name="Waite D.W."/>
            <person name="Whitman W.B."/>
            <person name="Parks D.H."/>
            <person name="Hugenholtz P."/>
        </authorList>
    </citation>
    <scope>NUCLEOTIDE SEQUENCE [LARGE SCALE GENOMIC DNA]</scope>
</reference>
<dbReference type="EMBL" id="DUFG01000027">
    <property type="protein sequence ID" value="HIH08798.1"/>
    <property type="molecule type" value="Genomic_DNA"/>
</dbReference>
<proteinExistence type="predicted"/>
<dbReference type="AlphaFoldDB" id="A0A7J4ITE7"/>
<sequence length="94" mass="11017">MEKGTINSTRNICRFCSSRRMLRTTEEEKRKVLESLNLMYDAYVGEFNLARKEGPISEIENARFNKSLILDTINECKACDKEVDRANRRLLQLK</sequence>
<organism evidence="1 2">
    <name type="scientific">Candidatus Iainarchaeum sp</name>
    <dbReference type="NCBI Taxonomy" id="3101447"/>
    <lineage>
        <taxon>Archaea</taxon>
        <taxon>Candidatus Iainarchaeota</taxon>
        <taxon>Candidatus Iainarchaeia</taxon>
        <taxon>Candidatus Iainarchaeales</taxon>
        <taxon>Candidatus Iainarchaeaceae</taxon>
        <taxon>Candidatus Iainarchaeum</taxon>
    </lineage>
</organism>